<organism evidence="1 2">
    <name type="scientific">Nonomuraea maritima</name>
    <dbReference type="NCBI Taxonomy" id="683260"/>
    <lineage>
        <taxon>Bacteria</taxon>
        <taxon>Bacillati</taxon>
        <taxon>Actinomycetota</taxon>
        <taxon>Actinomycetes</taxon>
        <taxon>Streptosporangiales</taxon>
        <taxon>Streptosporangiaceae</taxon>
        <taxon>Nonomuraea</taxon>
    </lineage>
</organism>
<dbReference type="OrthoDB" id="3541554at2"/>
<accession>A0A1G9A9M8</accession>
<dbReference type="InterPro" id="IPR007804">
    <property type="entry name" value="GvpG"/>
</dbReference>
<gene>
    <name evidence="1" type="ORF">SAMN05421874_10679</name>
</gene>
<evidence type="ECO:0000313" key="2">
    <source>
        <dbReference type="Proteomes" id="UP000198683"/>
    </source>
</evidence>
<dbReference type="Proteomes" id="UP000198683">
    <property type="component" value="Unassembled WGS sequence"/>
</dbReference>
<dbReference type="AlphaFoldDB" id="A0A1G9A9M8"/>
<keyword evidence="2" id="KW-1185">Reference proteome</keyword>
<reference evidence="1 2" key="1">
    <citation type="submission" date="2016-10" db="EMBL/GenBank/DDBJ databases">
        <authorList>
            <person name="de Groot N.N."/>
        </authorList>
    </citation>
    <scope>NUCLEOTIDE SEQUENCE [LARGE SCALE GENOMIC DNA]</scope>
    <source>
        <strain evidence="1 2">CGMCC 4.5681</strain>
    </source>
</reference>
<name>A0A1G9A9M8_9ACTN</name>
<sequence>MGLVTGLLTFPLYGPLRGLVWLAQRIQEQAETELHNPASVRRRLEEIEEARRAGLISEEEERRAVDEALQRLTATTRR</sequence>
<protein>
    <submittedName>
        <fullName evidence="1">Gas vesicle protein G</fullName>
    </submittedName>
</protein>
<dbReference type="EMBL" id="FNFB01000006">
    <property type="protein sequence ID" value="SDK23534.1"/>
    <property type="molecule type" value="Genomic_DNA"/>
</dbReference>
<dbReference type="Pfam" id="PF05120">
    <property type="entry name" value="GvpG"/>
    <property type="match status" value="1"/>
</dbReference>
<evidence type="ECO:0000313" key="1">
    <source>
        <dbReference type="EMBL" id="SDK23534.1"/>
    </source>
</evidence>
<dbReference type="STRING" id="683260.SAMN05421874_10679"/>
<proteinExistence type="predicted"/>
<dbReference type="RefSeq" id="WP_090763281.1">
    <property type="nucleotide sequence ID" value="NZ_FNFB01000006.1"/>
</dbReference>